<accession>A0A485LUK8</accession>
<organism evidence="1">
    <name type="scientific">anaerobic digester metagenome</name>
    <dbReference type="NCBI Taxonomy" id="1263854"/>
    <lineage>
        <taxon>unclassified sequences</taxon>
        <taxon>metagenomes</taxon>
        <taxon>ecological metagenomes</taxon>
    </lineage>
</organism>
<reference evidence="1" key="1">
    <citation type="submission" date="2019-03" db="EMBL/GenBank/DDBJ databases">
        <authorList>
            <person name="Hao L."/>
        </authorList>
    </citation>
    <scope>NUCLEOTIDE SEQUENCE</scope>
</reference>
<gene>
    <name evidence="1" type="ORF">SCFA_1140008</name>
</gene>
<name>A0A485LUK8_9ZZZZ</name>
<proteinExistence type="predicted"/>
<dbReference type="AlphaFoldDB" id="A0A485LUK8"/>
<evidence type="ECO:0000313" key="1">
    <source>
        <dbReference type="EMBL" id="VFU11751.1"/>
    </source>
</evidence>
<protein>
    <submittedName>
        <fullName evidence="1">Uncharacterized protein</fullName>
    </submittedName>
</protein>
<sequence length="76" mass="8796">MENEKIAMEVLRDIAMDPGRVLVERQRAIDALTLFRESAIPVLQHIERKTDMDVLRQRSSLYLSRIREGAVVTMTL</sequence>
<dbReference type="EMBL" id="CAADRM010000018">
    <property type="protein sequence ID" value="VFU11751.1"/>
    <property type="molecule type" value="Genomic_DNA"/>
</dbReference>